<feature type="disulfide bond" evidence="11">
    <location>
        <begin position="179"/>
        <end position="206"/>
    </location>
</feature>
<dbReference type="PROSITE" id="PS51092">
    <property type="entry name" value="FN2_2"/>
    <property type="match status" value="1"/>
</dbReference>
<dbReference type="PROSITE" id="PS00615">
    <property type="entry name" value="C_TYPE_LECTIN_1"/>
    <property type="match status" value="1"/>
</dbReference>
<evidence type="ECO:0000256" key="4">
    <source>
        <dbReference type="ARBA" id="ARBA00022729"/>
    </source>
</evidence>
<organism evidence="15 16">
    <name type="scientific">Eptatretus burgeri</name>
    <name type="common">Inshore hagfish</name>
    <dbReference type="NCBI Taxonomy" id="7764"/>
    <lineage>
        <taxon>Eukaryota</taxon>
        <taxon>Metazoa</taxon>
        <taxon>Chordata</taxon>
        <taxon>Craniata</taxon>
        <taxon>Vertebrata</taxon>
        <taxon>Cyclostomata</taxon>
        <taxon>Myxini</taxon>
        <taxon>Myxiniformes</taxon>
        <taxon>Myxinidae</taxon>
        <taxon>Eptatretinae</taxon>
        <taxon>Eptatretus</taxon>
    </lineage>
</organism>
<evidence type="ECO:0000256" key="12">
    <source>
        <dbReference type="SAM" id="SignalP"/>
    </source>
</evidence>
<dbReference type="CDD" id="cd00037">
    <property type="entry name" value="CLECT"/>
    <property type="match status" value="6"/>
</dbReference>
<dbReference type="OMA" id="GFIWEHI"/>
<feature type="chain" id="PRO_5034717048" evidence="12">
    <location>
        <begin position="20"/>
        <end position="1312"/>
    </location>
</feature>
<evidence type="ECO:0000313" key="15">
    <source>
        <dbReference type="Ensembl" id="ENSEBUP00000022986.1"/>
    </source>
</evidence>
<comment type="subcellular location">
    <subcellularLocation>
        <location evidence="1">Membrane</location>
        <topology evidence="1">Single-pass membrane protein</topology>
    </subcellularLocation>
</comment>
<dbReference type="InterPro" id="IPR001304">
    <property type="entry name" value="C-type_lectin-like"/>
</dbReference>
<evidence type="ECO:0000256" key="6">
    <source>
        <dbReference type="ARBA" id="ARBA00022989"/>
    </source>
</evidence>
<accession>A0A8C4X052</accession>
<evidence type="ECO:0000259" key="14">
    <source>
        <dbReference type="PROSITE" id="PS51092"/>
    </source>
</evidence>
<keyword evidence="5" id="KW-0677">Repeat</keyword>
<dbReference type="Proteomes" id="UP000694388">
    <property type="component" value="Unplaced"/>
</dbReference>
<dbReference type="Pfam" id="PF00040">
    <property type="entry name" value="fn2"/>
    <property type="match status" value="1"/>
</dbReference>
<feature type="domain" description="C-type lectin" evidence="13">
    <location>
        <begin position="1109"/>
        <end position="1214"/>
    </location>
</feature>
<name>A0A8C4X052_EPTBU</name>
<dbReference type="CDD" id="cd00062">
    <property type="entry name" value="FN2"/>
    <property type="match status" value="1"/>
</dbReference>
<protein>
    <submittedName>
        <fullName evidence="15">Mannose receptor, C type 2</fullName>
    </submittedName>
</protein>
<dbReference type="InterPro" id="IPR036943">
    <property type="entry name" value="FN_type2_sf"/>
</dbReference>
<dbReference type="InterPro" id="IPR000772">
    <property type="entry name" value="Ricin_B_lectin"/>
</dbReference>
<dbReference type="InterPro" id="IPR016187">
    <property type="entry name" value="CTDL_fold"/>
</dbReference>
<dbReference type="SMART" id="SM00059">
    <property type="entry name" value="FN2"/>
    <property type="match status" value="1"/>
</dbReference>
<evidence type="ECO:0000256" key="7">
    <source>
        <dbReference type="ARBA" id="ARBA00023136"/>
    </source>
</evidence>
<feature type="disulfide bond" evidence="11">
    <location>
        <begin position="165"/>
        <end position="191"/>
    </location>
</feature>
<dbReference type="Pfam" id="PF24562">
    <property type="entry name" value="CysR_MRC2_N"/>
    <property type="match status" value="1"/>
</dbReference>
<dbReference type="InterPro" id="IPR016186">
    <property type="entry name" value="C-type_lectin-like/link_sf"/>
</dbReference>
<keyword evidence="9" id="KW-0675">Receptor</keyword>
<keyword evidence="6" id="KW-1133">Transmembrane helix</keyword>
<dbReference type="SUPFAM" id="SSF50370">
    <property type="entry name" value="Ricin B-like lectins"/>
    <property type="match status" value="1"/>
</dbReference>
<evidence type="ECO:0000256" key="9">
    <source>
        <dbReference type="ARBA" id="ARBA00023170"/>
    </source>
</evidence>
<keyword evidence="4 12" id="KW-0732">Signal</keyword>
<dbReference type="GO" id="GO:0016020">
    <property type="term" value="C:membrane"/>
    <property type="evidence" value="ECO:0007669"/>
    <property type="project" value="UniProtKB-SubCell"/>
</dbReference>
<sequence>FIIIVILLITLCAGPRVFTIQAEGSTGCLGASTSVAARVMAYACQPETEAQQWTWVSQHRLFNLGAHGCLGVNSSFALSKGPDTLTPVELFECDVEEAVLRWDCRSLRVIERSQRGQLWLNIDGTLQLTPGNGSSFRMDGTDENLCERSYYVMYTIQGNSHGEPCIFPFKYDHKWYHNCTDDGRDDKHLWCATSSDYDKDELWGFCPVVLNDCSVFWDNDPVTRTCYQFNVNALLSWFKARTSCQQQGADLLSIAEMHEQTYITGFLSSYRAVLWSGLNDLDFDGGWQWSDHSPLKFINWADESPTFLAMNRCGGVRSEEYSKWQARDCSEALPYICKRKLNESLDLQPVENWKNKRTDCLPGWRGFHGNCYQQQQKNSTWQEALKACRKEGAELTSVNSLGELELLVRHIVWIGLNRLKNKMEFEWSDFVAVTITPWHSGEPNNKSSELCVAMWGQEGRWGTLPCTSRLSYVCKHPGTVKRGGGDSACQEVQQIFHIIKSLRTQNKVQSCMLFCLYHFLTFSIFAKLFEQAFVNLLLQTRQAGEEFWLGLRSRSGIFEWQNGNDVSYTNWNRDQPGMSGCVVMLTGSMTGLWEMRDCNSLLAKYICKQELLPAQSGPSSAAPTTSSLVQACPAGWDSYFGVQMKEIIDILVHVHQCLCSLWILILNAVLLMCCSHSLEHAEHWVWLGLNSRNPQSFRTWRWSDGSFFHFSQFEESGHQADDDGVRNCVALSVRRSQWRRFQCEDRLDWVCKRPRGISQTHMVIPMQSPPHLYNRSERWLQFDGTGYLFADHPLAWSLARFTCAWMGSEHVSIHSEAEAAFLLKNLQKVERKHPLPFCSLFLGLSRWSDGSELEYVAWQPKQPIIAGKTDVCVYVSAHNGNVSIFHYHGAEFRLQKAKTIAIQKSLEVFSEMFLSFFSLAPCASQEHCAMVWNGPPATFTGKWDDRPCNQEKHAFICQLYKNPELPSPAIFPDPRVVDTLSFSNTTYHLLRSMASWREAAWMCKHRGAVIVAITDPRHQAFLTLVAHQLDTSVWIGLYSSAELNYLILVVLLHKENPGCVYLDPQGWWRTADCDLRLKGAICSISHDIPLDRRAGHCPRPVNDSAWVAFRGSCYSFHVRQRLSGESAQNLCHEVGEINMLNYLVSKVNLTSCRSVIPSPVFLPDTDDQLSWSDGSLVTYTNWAPRWGEVKPIDVDTCVWMRQMTGQWSRTSCDKTWRLGVVCELPKDDTWGSQSREPPQVLSPQGLLPDMLTQEMGVEPLERTSFSVSLTLVLLALFITRSSSPTLLCDRDREDSSLEMWIPLLNPSPSLHQ</sequence>
<feature type="domain" description="C-type lectin" evidence="13">
    <location>
        <begin position="222"/>
        <end position="338"/>
    </location>
</feature>
<feature type="domain" description="C-type lectin" evidence="13">
    <location>
        <begin position="982"/>
        <end position="1074"/>
    </location>
</feature>
<dbReference type="SUPFAM" id="SSF56436">
    <property type="entry name" value="C-type lectin-like"/>
    <property type="match status" value="8"/>
</dbReference>
<dbReference type="Pfam" id="PF00059">
    <property type="entry name" value="Lectin_C"/>
    <property type="match status" value="5"/>
</dbReference>
<dbReference type="PROSITE" id="PS00023">
    <property type="entry name" value="FN2_1"/>
    <property type="match status" value="1"/>
</dbReference>
<reference evidence="15" key="1">
    <citation type="submission" date="2025-08" db="UniProtKB">
        <authorList>
            <consortium name="Ensembl"/>
        </authorList>
    </citation>
    <scope>IDENTIFICATION</scope>
</reference>
<keyword evidence="7" id="KW-0472">Membrane</keyword>
<feature type="domain" description="C-type lectin" evidence="13">
    <location>
        <begin position="514"/>
        <end position="599"/>
    </location>
</feature>
<dbReference type="PROSITE" id="PS50041">
    <property type="entry name" value="C_TYPE_LECTIN_2"/>
    <property type="match status" value="7"/>
</dbReference>
<dbReference type="FunFam" id="2.10.10.10:FF:000001">
    <property type="entry name" value="Fibronectin 1a isoform 1"/>
    <property type="match status" value="1"/>
</dbReference>
<dbReference type="FunFam" id="3.10.100.10:FF:000018">
    <property type="entry name" value="Mannose receptor, C type 2"/>
    <property type="match status" value="1"/>
</dbReference>
<feature type="signal peptide" evidence="12">
    <location>
        <begin position="1"/>
        <end position="19"/>
    </location>
</feature>
<keyword evidence="16" id="KW-1185">Reference proteome</keyword>
<keyword evidence="3" id="KW-0812">Transmembrane</keyword>
<dbReference type="InterPro" id="IPR050111">
    <property type="entry name" value="C-type_lectin/snaclec_domain"/>
</dbReference>
<dbReference type="SMART" id="SM00034">
    <property type="entry name" value="CLECT"/>
    <property type="match status" value="7"/>
</dbReference>
<keyword evidence="8 11" id="KW-1015">Disulfide bond</keyword>
<dbReference type="SMART" id="SM00458">
    <property type="entry name" value="RICIN"/>
    <property type="match status" value="1"/>
</dbReference>
<dbReference type="Gene3D" id="2.10.10.10">
    <property type="entry name" value="Fibronectin, type II, collagen-binding"/>
    <property type="match status" value="1"/>
</dbReference>
<feature type="domain" description="C-type lectin" evidence="13">
    <location>
        <begin position="782"/>
        <end position="880"/>
    </location>
</feature>
<evidence type="ECO:0000256" key="1">
    <source>
        <dbReference type="ARBA" id="ARBA00004167"/>
    </source>
</evidence>
<dbReference type="GeneTree" id="ENSGT01050000244842"/>
<evidence type="ECO:0000256" key="10">
    <source>
        <dbReference type="ARBA" id="ARBA00023180"/>
    </source>
</evidence>
<dbReference type="Gene3D" id="2.80.10.50">
    <property type="match status" value="1"/>
</dbReference>
<dbReference type="PANTHER" id="PTHR22803">
    <property type="entry name" value="MANNOSE, PHOSPHOLIPASE, LECTIN RECEPTOR RELATED"/>
    <property type="match status" value="1"/>
</dbReference>
<dbReference type="InterPro" id="IPR000562">
    <property type="entry name" value="FN_type2_dom"/>
</dbReference>
<dbReference type="InterPro" id="IPR035992">
    <property type="entry name" value="Ricin_B-like_lectins"/>
</dbReference>
<evidence type="ECO:0000313" key="16">
    <source>
        <dbReference type="Proteomes" id="UP000694388"/>
    </source>
</evidence>
<feature type="domain" description="C-type lectin" evidence="13">
    <location>
        <begin position="367"/>
        <end position="475"/>
    </location>
</feature>
<dbReference type="InterPro" id="IPR013806">
    <property type="entry name" value="Kringle-like"/>
</dbReference>
<dbReference type="GO" id="GO:0006897">
    <property type="term" value="P:endocytosis"/>
    <property type="evidence" value="ECO:0007669"/>
    <property type="project" value="UniProtKB-KW"/>
</dbReference>
<feature type="domain" description="C-type lectin" evidence="13">
    <location>
        <begin position="685"/>
        <end position="752"/>
    </location>
</feature>
<dbReference type="PROSITE" id="PS50231">
    <property type="entry name" value="RICIN_B_LECTIN"/>
    <property type="match status" value="1"/>
</dbReference>
<dbReference type="Ensembl" id="ENSEBUT00000023562.1">
    <property type="protein sequence ID" value="ENSEBUP00000022986.1"/>
    <property type="gene ID" value="ENSEBUG00000014143.1"/>
</dbReference>
<keyword evidence="10" id="KW-0325">Glycoprotein</keyword>
<evidence type="ECO:0000256" key="2">
    <source>
        <dbReference type="ARBA" id="ARBA00022583"/>
    </source>
</evidence>
<dbReference type="PRINTS" id="PR00013">
    <property type="entry name" value="FNTYPEII"/>
</dbReference>
<dbReference type="InterPro" id="IPR018378">
    <property type="entry name" value="C-type_lectin_CS"/>
</dbReference>
<keyword evidence="2" id="KW-0254">Endocytosis</keyword>
<proteinExistence type="predicted"/>
<evidence type="ECO:0000256" key="5">
    <source>
        <dbReference type="ARBA" id="ARBA00022737"/>
    </source>
</evidence>
<dbReference type="Gene3D" id="3.10.100.10">
    <property type="entry name" value="Mannose-Binding Protein A, subunit A"/>
    <property type="match status" value="7"/>
</dbReference>
<evidence type="ECO:0000256" key="3">
    <source>
        <dbReference type="ARBA" id="ARBA00022692"/>
    </source>
</evidence>
<feature type="domain" description="Fibronectin type-II" evidence="14">
    <location>
        <begin position="160"/>
        <end position="208"/>
    </location>
</feature>
<evidence type="ECO:0000256" key="11">
    <source>
        <dbReference type="PROSITE-ProRule" id="PRU00479"/>
    </source>
</evidence>
<reference evidence="15" key="2">
    <citation type="submission" date="2025-09" db="UniProtKB">
        <authorList>
            <consortium name="Ensembl"/>
        </authorList>
    </citation>
    <scope>IDENTIFICATION</scope>
</reference>
<evidence type="ECO:0000259" key="13">
    <source>
        <dbReference type="PROSITE" id="PS50041"/>
    </source>
</evidence>
<evidence type="ECO:0000256" key="8">
    <source>
        <dbReference type="ARBA" id="ARBA00023157"/>
    </source>
</evidence>
<dbReference type="SUPFAM" id="SSF57440">
    <property type="entry name" value="Kringle-like"/>
    <property type="match status" value="1"/>
</dbReference>